<dbReference type="Proteomes" id="UP000784294">
    <property type="component" value="Unassembled WGS sequence"/>
</dbReference>
<reference evidence="2" key="1">
    <citation type="submission" date="2018-11" db="EMBL/GenBank/DDBJ databases">
        <authorList>
            <consortium name="Pathogen Informatics"/>
        </authorList>
    </citation>
    <scope>NUCLEOTIDE SEQUENCE</scope>
</reference>
<evidence type="ECO:0000313" key="3">
    <source>
        <dbReference type="Proteomes" id="UP000784294"/>
    </source>
</evidence>
<feature type="compositionally biased region" description="Acidic residues" evidence="1">
    <location>
        <begin position="90"/>
        <end position="104"/>
    </location>
</feature>
<evidence type="ECO:0000256" key="1">
    <source>
        <dbReference type="SAM" id="MobiDB-lite"/>
    </source>
</evidence>
<evidence type="ECO:0000313" key="2">
    <source>
        <dbReference type="EMBL" id="VEL34694.1"/>
    </source>
</evidence>
<proteinExistence type="predicted"/>
<dbReference type="EMBL" id="CAAALY010248183">
    <property type="protein sequence ID" value="VEL34694.1"/>
    <property type="molecule type" value="Genomic_DNA"/>
</dbReference>
<organism evidence="2 3">
    <name type="scientific">Protopolystoma xenopodis</name>
    <dbReference type="NCBI Taxonomy" id="117903"/>
    <lineage>
        <taxon>Eukaryota</taxon>
        <taxon>Metazoa</taxon>
        <taxon>Spiralia</taxon>
        <taxon>Lophotrochozoa</taxon>
        <taxon>Platyhelminthes</taxon>
        <taxon>Monogenea</taxon>
        <taxon>Polyopisthocotylea</taxon>
        <taxon>Polystomatidea</taxon>
        <taxon>Polystomatidae</taxon>
        <taxon>Protopolystoma</taxon>
    </lineage>
</organism>
<sequence>MDPYADQKQMDSHFVAPSSCVEDPCKRTTAGDLHSNLEAPSADGIAACNAGLLSDVPPKAWRPVACESSRPIDTLAQLNRQEPLVKGDDVREEENEECEWAEEENIVRKQSRQSASGQRTPAGSAAIPCVRDEEEMGGLDYMQESSVIGDYRSGGDCDVFTQTSGDSSGSVELKISNQSDSVILMVIDI</sequence>
<comment type="caution">
    <text evidence="2">The sequence shown here is derived from an EMBL/GenBank/DDBJ whole genome shotgun (WGS) entry which is preliminary data.</text>
</comment>
<feature type="compositionally biased region" description="Polar residues" evidence="1">
    <location>
        <begin position="112"/>
        <end position="121"/>
    </location>
</feature>
<feature type="region of interest" description="Disordered" evidence="1">
    <location>
        <begin position="83"/>
        <end position="124"/>
    </location>
</feature>
<accession>A0A448XE83</accession>
<protein>
    <submittedName>
        <fullName evidence="2">Uncharacterized protein</fullName>
    </submittedName>
</protein>
<name>A0A448XE83_9PLAT</name>
<keyword evidence="3" id="KW-1185">Reference proteome</keyword>
<dbReference type="AlphaFoldDB" id="A0A448XE83"/>
<gene>
    <name evidence="2" type="ORF">PXEA_LOCUS28134</name>
</gene>